<accession>A0A1R3IXE8</accession>
<sequence>MAFAESKIKNKNVSIGSSRSEVMSDDRRFCEILRAWQIQAQT</sequence>
<comment type="caution">
    <text evidence="1">The sequence shown here is derived from an EMBL/GenBank/DDBJ whole genome shotgun (WGS) entry which is preliminary data.</text>
</comment>
<name>A0A1R3IXE8_9ROSI</name>
<gene>
    <name evidence="1" type="ORF">COLO4_20719</name>
</gene>
<dbReference type="Proteomes" id="UP000187203">
    <property type="component" value="Unassembled WGS sequence"/>
</dbReference>
<evidence type="ECO:0000313" key="2">
    <source>
        <dbReference type="Proteomes" id="UP000187203"/>
    </source>
</evidence>
<evidence type="ECO:0000313" key="1">
    <source>
        <dbReference type="EMBL" id="OMO87252.1"/>
    </source>
</evidence>
<keyword evidence="2" id="KW-1185">Reference proteome</keyword>
<dbReference type="AlphaFoldDB" id="A0A1R3IXE8"/>
<proteinExistence type="predicted"/>
<reference evidence="2" key="1">
    <citation type="submission" date="2013-09" db="EMBL/GenBank/DDBJ databases">
        <title>Corchorus olitorius genome sequencing.</title>
        <authorList>
            <person name="Alam M."/>
            <person name="Haque M.S."/>
            <person name="Islam M.S."/>
            <person name="Emdad E.M."/>
            <person name="Islam M.M."/>
            <person name="Ahmed B."/>
            <person name="Halim A."/>
            <person name="Hossen Q.M.M."/>
            <person name="Hossain M.Z."/>
            <person name="Ahmed R."/>
            <person name="Khan M.M."/>
            <person name="Islam R."/>
            <person name="Rashid M.M."/>
            <person name="Khan S.A."/>
            <person name="Rahman M.S."/>
            <person name="Alam M."/>
            <person name="Yahiya A.S."/>
            <person name="Khan M.S."/>
            <person name="Azam M.S."/>
            <person name="Haque T."/>
            <person name="Lashkar M.Z.H."/>
            <person name="Akhand A.I."/>
            <person name="Morshed G."/>
            <person name="Roy S."/>
            <person name="Uddin K.S."/>
            <person name="Rabeya T."/>
            <person name="Hossain A.S."/>
            <person name="Chowdhury A."/>
            <person name="Snigdha A.R."/>
            <person name="Mortoza M.S."/>
            <person name="Matin S.A."/>
            <person name="Hoque S.M.E."/>
            <person name="Islam M.K."/>
            <person name="Roy D.K."/>
            <person name="Haider R."/>
            <person name="Moosa M.M."/>
            <person name="Elias S.M."/>
            <person name="Hasan A.M."/>
            <person name="Jahan S."/>
            <person name="Shafiuddin M."/>
            <person name="Mahmood N."/>
            <person name="Shommy N.S."/>
        </authorList>
    </citation>
    <scope>NUCLEOTIDE SEQUENCE [LARGE SCALE GENOMIC DNA]</scope>
    <source>
        <strain evidence="2">cv. O-4</strain>
    </source>
</reference>
<organism evidence="1 2">
    <name type="scientific">Corchorus olitorius</name>
    <dbReference type="NCBI Taxonomy" id="93759"/>
    <lineage>
        <taxon>Eukaryota</taxon>
        <taxon>Viridiplantae</taxon>
        <taxon>Streptophyta</taxon>
        <taxon>Embryophyta</taxon>
        <taxon>Tracheophyta</taxon>
        <taxon>Spermatophyta</taxon>
        <taxon>Magnoliopsida</taxon>
        <taxon>eudicotyledons</taxon>
        <taxon>Gunneridae</taxon>
        <taxon>Pentapetalae</taxon>
        <taxon>rosids</taxon>
        <taxon>malvids</taxon>
        <taxon>Malvales</taxon>
        <taxon>Malvaceae</taxon>
        <taxon>Grewioideae</taxon>
        <taxon>Apeibeae</taxon>
        <taxon>Corchorus</taxon>
    </lineage>
</organism>
<dbReference type="EMBL" id="AWUE01017354">
    <property type="protein sequence ID" value="OMO87252.1"/>
    <property type="molecule type" value="Genomic_DNA"/>
</dbReference>
<protein>
    <submittedName>
        <fullName evidence="1">Uncharacterized protein</fullName>
    </submittedName>
</protein>